<dbReference type="OMA" id="MKGVYSP"/>
<organism evidence="1 2">
    <name type="scientific">Paramecium octaurelia</name>
    <dbReference type="NCBI Taxonomy" id="43137"/>
    <lineage>
        <taxon>Eukaryota</taxon>
        <taxon>Sar</taxon>
        <taxon>Alveolata</taxon>
        <taxon>Ciliophora</taxon>
        <taxon>Intramacronucleata</taxon>
        <taxon>Oligohymenophorea</taxon>
        <taxon>Peniculida</taxon>
        <taxon>Parameciidae</taxon>
        <taxon>Paramecium</taxon>
    </lineage>
</organism>
<comment type="caution">
    <text evidence="1">The sequence shown here is derived from an EMBL/GenBank/DDBJ whole genome shotgun (WGS) entry which is preliminary data.</text>
</comment>
<accession>A0A8S1VWB9</accession>
<protein>
    <submittedName>
        <fullName evidence="1">Uncharacterized protein</fullName>
    </submittedName>
</protein>
<dbReference type="AlphaFoldDB" id="A0A8S1VWB9"/>
<keyword evidence="2" id="KW-1185">Reference proteome</keyword>
<dbReference type="Proteomes" id="UP000683925">
    <property type="component" value="Unassembled WGS sequence"/>
</dbReference>
<evidence type="ECO:0000313" key="2">
    <source>
        <dbReference type="Proteomes" id="UP000683925"/>
    </source>
</evidence>
<gene>
    <name evidence="1" type="ORF">POCTA_138.1.T0780162</name>
</gene>
<evidence type="ECO:0000313" key="1">
    <source>
        <dbReference type="EMBL" id="CAD8182188.1"/>
    </source>
</evidence>
<dbReference type="EMBL" id="CAJJDP010000077">
    <property type="protein sequence ID" value="CAD8182188.1"/>
    <property type="molecule type" value="Genomic_DNA"/>
</dbReference>
<reference evidence="1" key="1">
    <citation type="submission" date="2021-01" db="EMBL/GenBank/DDBJ databases">
        <authorList>
            <consortium name="Genoscope - CEA"/>
            <person name="William W."/>
        </authorList>
    </citation>
    <scope>NUCLEOTIDE SEQUENCE</scope>
</reference>
<dbReference type="OrthoDB" id="311549at2759"/>
<proteinExistence type="predicted"/>
<name>A0A8S1VWB9_PAROT</name>
<sequence length="159" mass="18756">MKGVYSPKQIGHFVLSNNENLQQIILITQQQLNNAIQASFKQKVLFRILEISQKVEKLVNKQISLKILNDLKAEIQILLEKDIKGSSERILLQRLQIELYNRIIIIQKRLIKYVEKNNQEQKKNNQGQVNPSSKLQIYELIKEKNEHKKIRNQKSKTQE</sequence>